<proteinExistence type="predicted"/>
<keyword evidence="1" id="KW-1133">Transmembrane helix</keyword>
<dbReference type="OrthoDB" id="3802671at2"/>
<feature type="transmembrane region" description="Helical" evidence="1">
    <location>
        <begin position="94"/>
        <end position="115"/>
    </location>
</feature>
<feature type="transmembrane region" description="Helical" evidence="1">
    <location>
        <begin position="20"/>
        <end position="42"/>
    </location>
</feature>
<dbReference type="RefSeq" id="WP_052678753.1">
    <property type="nucleotide sequence ID" value="NZ_CAKKLT010000052.1"/>
</dbReference>
<keyword evidence="1" id="KW-0472">Membrane</keyword>
<comment type="caution">
    <text evidence="2">The sequence shown here is derived from an EMBL/GenBank/DDBJ whole genome shotgun (WGS) entry which is preliminary data.</text>
</comment>
<evidence type="ECO:0000256" key="1">
    <source>
        <dbReference type="SAM" id="Phobius"/>
    </source>
</evidence>
<feature type="transmembrane region" description="Helical" evidence="1">
    <location>
        <begin position="49"/>
        <end position="74"/>
    </location>
</feature>
<feature type="transmembrane region" description="Helical" evidence="1">
    <location>
        <begin position="324"/>
        <end position="343"/>
    </location>
</feature>
<dbReference type="AlphaFoldDB" id="A0A0F0LEC5"/>
<feature type="transmembrane region" description="Helical" evidence="1">
    <location>
        <begin position="256"/>
        <end position="276"/>
    </location>
</feature>
<feature type="transmembrane region" description="Helical" evidence="1">
    <location>
        <begin position="156"/>
        <end position="174"/>
    </location>
</feature>
<reference evidence="2 3" key="1">
    <citation type="submission" date="2015-02" db="EMBL/GenBank/DDBJ databases">
        <title>Draft genome sequences of ten Microbacterium spp. with emphasis on heavy metal contaminated environments.</title>
        <authorList>
            <person name="Corretto E."/>
        </authorList>
    </citation>
    <scope>NUCLEOTIDE SEQUENCE [LARGE SCALE GENOMIC DNA]</scope>
    <source>
        <strain evidence="2 3">BEL4b</strain>
    </source>
</reference>
<sequence length="466" mass="50840">MLGILTTTGRVLLRHWPALMAWYLAGVLVQYVIAQVAGFIGASSATLGFLVLPIGILARLISLVAMFLVVRGGLRNLQEVAPLPDEPVERRRTFLSALLAGILPFFAVYWAQGLLREDINAYSIRALEVRTGIIWTAGVNGEGPVSDQDTVLNLPFNVWTILIIVLAFAGRWAWSRWSAKLSTWLSPVAVYFEVVWVFFSVILLGDLFDMIKAWVDSRAAMAFLEDVREQVLNAVAPLRWLWEGIGWVLAEAGPVLIAPLAWLTIAGVVFGQAIVAEKLRLENELIARVRDHATAIPNPVVRRLKDLGEELGARFRPIGRAILLMWRAGPLLVASYALLYVTVKALESYLSFGITRLIGPHEYLTWAIILPVVSLVPLMVTEPLRIAVITGAYDATLGRLRRRPQERSDSASVSAEETEMRAVADAAGLLPSSADTVAAAIVAAPSRDVVGGQSSSANLKNDPPAS</sequence>
<name>A0A0F0LEC5_9MICO</name>
<evidence type="ECO:0000313" key="2">
    <source>
        <dbReference type="EMBL" id="KJL31567.1"/>
    </source>
</evidence>
<gene>
    <name evidence="2" type="ORF">RS83_00432</name>
</gene>
<keyword evidence="1" id="KW-0812">Transmembrane</keyword>
<dbReference type="EMBL" id="JYIW01000016">
    <property type="protein sequence ID" value="KJL31567.1"/>
    <property type="molecule type" value="Genomic_DNA"/>
</dbReference>
<accession>A0A0F0LEC5</accession>
<protein>
    <submittedName>
        <fullName evidence="2">Uncharacterized protein</fullName>
    </submittedName>
</protein>
<feature type="transmembrane region" description="Helical" evidence="1">
    <location>
        <begin position="363"/>
        <end position="380"/>
    </location>
</feature>
<dbReference type="PATRIC" id="fig|82380.11.peg.449"/>
<evidence type="ECO:0000313" key="3">
    <source>
        <dbReference type="Proteomes" id="UP000033640"/>
    </source>
</evidence>
<organism evidence="2 3">
    <name type="scientific">Microbacterium oxydans</name>
    <dbReference type="NCBI Taxonomy" id="82380"/>
    <lineage>
        <taxon>Bacteria</taxon>
        <taxon>Bacillati</taxon>
        <taxon>Actinomycetota</taxon>
        <taxon>Actinomycetes</taxon>
        <taxon>Micrococcales</taxon>
        <taxon>Microbacteriaceae</taxon>
        <taxon>Microbacterium</taxon>
    </lineage>
</organism>
<dbReference type="Proteomes" id="UP000033640">
    <property type="component" value="Unassembled WGS sequence"/>
</dbReference>